<dbReference type="PANTHER" id="PTHR40094">
    <property type="entry name" value="ALPHA-2-MACROGLOBULIN HOMOLOG"/>
    <property type="match status" value="1"/>
</dbReference>
<evidence type="ECO:0000256" key="1">
    <source>
        <dbReference type="ARBA" id="ARBA00010556"/>
    </source>
</evidence>
<evidence type="ECO:0000313" key="5">
    <source>
        <dbReference type="Proteomes" id="UP001580928"/>
    </source>
</evidence>
<dbReference type="InterPro" id="IPR041246">
    <property type="entry name" value="Bact_MG10"/>
</dbReference>
<dbReference type="SUPFAM" id="SSF48239">
    <property type="entry name" value="Terpenoid cyclases/Protein prenyltransferases"/>
    <property type="match status" value="1"/>
</dbReference>
<dbReference type="InterPro" id="IPR002890">
    <property type="entry name" value="MG2"/>
</dbReference>
<feature type="signal peptide" evidence="2">
    <location>
        <begin position="1"/>
        <end position="26"/>
    </location>
</feature>
<sequence>MKVGLATSTTLICLLLLFVYQQPALGQDYPYHEKWEKIEQQEIDGLLKSTQPLVDEIYEQAKKDQDPQQKIRALLYQFKIILITEDQEEQEATIVKRFKLEIQQADAVEKNILQSLLAGSLYDYFQINRHRIVNRTDLEEGQQTDEFLSWTEDAFKEEITRLYDASLDKSEQLFKSSADNWSFLLDTMSQNRGLRPSVYDILAHSAMKFYGENGQEKKANALSQSLIDYYSGSNKNAFLYNIHTAFNRKNKADSVRIDTLSSMAELYPEAWYTSEILLDLARAYQRRSYTSEATADKKQNLDSVLAIARQMKQSYPATRAATELQEQVVHRILSSTITVQSEKYILPEHPIPVFVSHKNVDKLYIKVLKYQDPAPNYFQHEYERLRDVRTQADIDSLLEENPTVQVYSRDLKHFDDYQSHSTIVRFDPLDNGEYVVLVSNDDSFTIDSLHSVAVHDLRVTDNALVTRESEILLTDRHSGKPLKNQPVDVYSHENDQPTLEFVQTVETDENGIAKVTNPESNYRGSITRIYQVKNDQVYFRSQLPNPLARESRRERDNVQFFIDRGIYRPGQTLYFKGIIYEETDEGHRVIKDDKITVSLHNANGENISSLELTSNEYGSVFGSFMIPHGELTGNFQLRVPSQYRSFKSFKVEEYKRPTFEVIIDTLKESLKIGDEVTVNGSIQAFSGAGVGNADIEYNIVRTTRFPYFHWQRSSYLHSQAETIAVGTTKADERGHFEIIFTAKPAPEENERFRFYKYEIQVTAKDINGETQESKQVLSLGDKSTVLNIPVDELNIDHTDSIPIHTTNLNGYPVHAKGNLRLIKLEAPKRILRASAYSAIDYQLEDSIAFIEYFPHLAFKNEADVKNWKKGEVALSEDFNTAVQKSVIIGSSNKLQAGAYLLEAYVLDGGDTLRFSRTIHIYRSEPTKPVDNKLLEVRLAQPSYEPGENVELILSSADKNTMVLVEFEQDGEIVKSERVILNNSVRKLILPIAENDTKPVWIHYYMAKYNSFETGTIHVPIIDTANDLSIKIATFRDKLQPGDEEVWQLTIRGAHKDEMMPELLALMYDASLDKFATNNLSFRNLNRQQPARLHWRLGPSFGLTYGRYLSDQSSIPTYLSLKLENLEYFGFGLSQPTRQQARYRGKLSGSPQEGNMVFTSMSSSTMNEVVVVGYGQQKRSTLTGNVAGVVTEESAELDALAAEEIELLQNIPVRDDLKETAFFYPDLRTDKDGNVKIRFTAPERLTAWKFMALAHTPTMKTAYLERTVRTSKDLMVVPNTPRFLRVGDDLTLSTKIVNLSDSDLSGTAQLMLFDPKTMEPIDSLFSMSAKTRKFYVNKGESTDVSWQLHVPSLPGLVSYRVVASAGDFSDGEASILPILPNKQVVTETLSLYAKEGQKKKFTLPGLLKTQEPEHIGLSLEIATNPIWYAIQALPFLQDARYQSSEQLFAQLYSSRVSSYLIDTFPSMTAAVDEWRRVGVGQSKLIMNEELKSIVIAETPWVRDAENEQQRMARLAVLFDENNQKQQQASLLRRLAGTQLVSGAFPWFEGGPANRAVTSHMLAGFGHLKSLNPSDREFTESAEQIIKKMITYLDSNTQKELESKALRKAPMNNTLHYLYARSFFLEEYPLDSVLLTTILKDGEKSTAVNDLQSRAMLALIYHRTGAGEKAAAIIKSLKDYAVQSDEQGMYWKENMSGWDWWKNPIETQTRLIEAFHEVSEDEESVEQMKVWLLKNKQSNHWASTKATTEAIYSLLLTGKNWVDSDIGVDVKVGDEVLDIASKTSATGYYKRTWQASEITADMAQVQIDNTSPGVVWGGMYWQHLQKMDEIEASSAALRIEKELFRKEYTEEGIVLHAITTETPLRVGDLITVRLVIRSDRDLQFLHLKDSRSSGFEPVTVLSGYKWQSGLGYYESTRDAASNFFIDRLPKGTHVFEYDLRANNAGTFSNGIATLQSMYAPEMSAHTEGVKVEILPIKD</sequence>
<dbReference type="Gene3D" id="1.50.10.20">
    <property type="match status" value="1"/>
</dbReference>
<name>A0ABV5CEF9_9SPHI</name>
<proteinExistence type="inferred from homology"/>
<dbReference type="RefSeq" id="WP_375556328.1">
    <property type="nucleotide sequence ID" value="NZ_JBBVGT010000002.1"/>
</dbReference>
<dbReference type="InterPro" id="IPR051802">
    <property type="entry name" value="YfhM-like"/>
</dbReference>
<dbReference type="Pfam" id="PF00207">
    <property type="entry name" value="A2M"/>
    <property type="match status" value="1"/>
</dbReference>
<dbReference type="Pfam" id="PF17973">
    <property type="entry name" value="bMG10"/>
    <property type="match status" value="1"/>
</dbReference>
<evidence type="ECO:0000259" key="3">
    <source>
        <dbReference type="SMART" id="SM01360"/>
    </source>
</evidence>
<dbReference type="Gene3D" id="2.60.40.1930">
    <property type="match status" value="1"/>
</dbReference>
<dbReference type="InterPro" id="IPR008930">
    <property type="entry name" value="Terpenoid_cyclase/PrenylTrfase"/>
</dbReference>
<accession>A0ABV5CEF9</accession>
<comment type="caution">
    <text evidence="4">The sequence shown here is derived from an EMBL/GenBank/DDBJ whole genome shotgun (WGS) entry which is preliminary data.</text>
</comment>
<comment type="similarity">
    <text evidence="1">Belongs to the protease inhibitor I39 (alpha-2-macroglobulin) family. Bacterial alpha-2-macroglobulin subfamily.</text>
</comment>
<dbReference type="InterPro" id="IPR001599">
    <property type="entry name" value="Macroglobln_a2"/>
</dbReference>
<evidence type="ECO:0000313" key="4">
    <source>
        <dbReference type="EMBL" id="MFB5944767.1"/>
    </source>
</evidence>
<reference evidence="4 5" key="1">
    <citation type="submission" date="2024-04" db="EMBL/GenBank/DDBJ databases">
        <title>Albibacterium profundi sp. nov., isolated from sediment of the Challenger Deep of Mariana Trench.</title>
        <authorList>
            <person name="Wang Y."/>
        </authorList>
    </citation>
    <scope>NUCLEOTIDE SEQUENCE [LARGE SCALE GENOMIC DNA]</scope>
    <source>
        <strain evidence="4 5">RHL897</strain>
    </source>
</reference>
<feature type="domain" description="Alpha-2-macroglobulin" evidence="3">
    <location>
        <begin position="1219"/>
        <end position="1309"/>
    </location>
</feature>
<keyword evidence="2" id="KW-0732">Signal</keyword>
<dbReference type="Proteomes" id="UP001580928">
    <property type="component" value="Unassembled WGS sequence"/>
</dbReference>
<dbReference type="PANTHER" id="PTHR40094:SF1">
    <property type="entry name" value="UBIQUITIN DOMAIN-CONTAINING PROTEIN"/>
    <property type="match status" value="1"/>
</dbReference>
<evidence type="ECO:0000256" key="2">
    <source>
        <dbReference type="SAM" id="SignalP"/>
    </source>
</evidence>
<protein>
    <submittedName>
        <fullName evidence="4">Alpha-2-macroglobulin family protein</fullName>
    </submittedName>
</protein>
<feature type="chain" id="PRO_5045140034" evidence="2">
    <location>
        <begin position="27"/>
        <end position="1976"/>
    </location>
</feature>
<organism evidence="4 5">
    <name type="scientific">Albibacterium profundi</name>
    <dbReference type="NCBI Taxonomy" id="3134906"/>
    <lineage>
        <taxon>Bacteria</taxon>
        <taxon>Pseudomonadati</taxon>
        <taxon>Bacteroidota</taxon>
        <taxon>Sphingobacteriia</taxon>
        <taxon>Sphingobacteriales</taxon>
        <taxon>Sphingobacteriaceae</taxon>
        <taxon>Albibacterium</taxon>
    </lineage>
</organism>
<keyword evidence="5" id="KW-1185">Reference proteome</keyword>
<dbReference type="Pfam" id="PF01835">
    <property type="entry name" value="MG2"/>
    <property type="match status" value="1"/>
</dbReference>
<dbReference type="SMART" id="SM01360">
    <property type="entry name" value="A2M"/>
    <property type="match status" value="1"/>
</dbReference>
<gene>
    <name evidence="4" type="ORF">WKR92_02865</name>
</gene>
<dbReference type="EMBL" id="JBBVGT010000002">
    <property type="protein sequence ID" value="MFB5944767.1"/>
    <property type="molecule type" value="Genomic_DNA"/>
</dbReference>